<gene>
    <name evidence="8" type="ORF">RG47T_2089</name>
</gene>
<dbReference type="EMBL" id="MPPL01000001">
    <property type="protein sequence ID" value="OKS86633.1"/>
    <property type="molecule type" value="Genomic_DNA"/>
</dbReference>
<evidence type="ECO:0000256" key="3">
    <source>
        <dbReference type="ARBA" id="ARBA00022729"/>
    </source>
</evidence>
<dbReference type="GO" id="GO:0004252">
    <property type="term" value="F:serine-type endopeptidase activity"/>
    <property type="evidence" value="ECO:0007669"/>
    <property type="project" value="TreeGrafter"/>
</dbReference>
<evidence type="ECO:0000256" key="5">
    <source>
        <dbReference type="SAM" id="SignalP"/>
    </source>
</evidence>
<dbReference type="InterPro" id="IPR029058">
    <property type="entry name" value="AB_hydrolase_fold"/>
</dbReference>
<dbReference type="OrthoDB" id="9812921at2"/>
<dbReference type="Gene3D" id="3.40.50.1820">
    <property type="entry name" value="alpha/beta hydrolase"/>
    <property type="match status" value="1"/>
</dbReference>
<dbReference type="PANTHER" id="PTHR42776">
    <property type="entry name" value="SERINE PEPTIDASE S9 FAMILY MEMBER"/>
    <property type="match status" value="1"/>
</dbReference>
<keyword evidence="3 5" id="KW-0732">Signal</keyword>
<evidence type="ECO:0000313" key="9">
    <source>
        <dbReference type="Proteomes" id="UP000186720"/>
    </source>
</evidence>
<dbReference type="Pfam" id="PF00930">
    <property type="entry name" value="DPPIV_N"/>
    <property type="match status" value="1"/>
</dbReference>
<evidence type="ECO:0000313" key="8">
    <source>
        <dbReference type="EMBL" id="OKS86633.1"/>
    </source>
</evidence>
<name>A0A1Q5ZXZ6_9SPHI</name>
<reference evidence="8 9" key="1">
    <citation type="submission" date="2016-11" db="EMBL/GenBank/DDBJ databases">
        <title>Whole Genome Sequencing of Mucilaginibacter polytrichastri RG4-7(T) isolated from the moss sample.</title>
        <authorList>
            <person name="Li Y."/>
        </authorList>
    </citation>
    <scope>NUCLEOTIDE SEQUENCE [LARGE SCALE GENOMIC DNA]</scope>
    <source>
        <strain evidence="8 9">RG4-7</strain>
    </source>
</reference>
<evidence type="ECO:0000256" key="4">
    <source>
        <dbReference type="ARBA" id="ARBA00022801"/>
    </source>
</evidence>
<dbReference type="AlphaFoldDB" id="A0A1Q5ZXZ6"/>
<dbReference type="InterPro" id="IPR001375">
    <property type="entry name" value="Peptidase_S9_cat"/>
</dbReference>
<proteinExistence type="inferred from homology"/>
<dbReference type="GO" id="GO:0006508">
    <property type="term" value="P:proteolysis"/>
    <property type="evidence" value="ECO:0007669"/>
    <property type="project" value="UniProtKB-KW"/>
</dbReference>
<comment type="caution">
    <text evidence="8">The sequence shown here is derived from an EMBL/GenBank/DDBJ whole genome shotgun (WGS) entry which is preliminary data.</text>
</comment>
<dbReference type="STRING" id="1302689.RG47T_2089"/>
<feature type="domain" description="Peptidase S9 prolyl oligopeptidase catalytic" evidence="6">
    <location>
        <begin position="472"/>
        <end position="683"/>
    </location>
</feature>
<dbReference type="InterPro" id="IPR011042">
    <property type="entry name" value="6-blade_b-propeller_TolB-like"/>
</dbReference>
<evidence type="ECO:0000259" key="7">
    <source>
        <dbReference type="Pfam" id="PF00930"/>
    </source>
</evidence>
<keyword evidence="2" id="KW-0645">Protease</keyword>
<accession>A0A1Q5ZXZ6</accession>
<sequence length="683" mass="77021">MKRFLSILLVGMAIYNASAQTPLKMTPELLWKLGRLGSTNLTPDGKHLIYSVTHYNLTEAKSEANLYSIPVTGGEATAITHDPASRQIIKIEPDGRIIYFFDDNIWQMDAAGKQVSKLSDKALKDADNVQLSPDGKKIIYTVDVPVVKILGKDRYPDLPKSNAYVFTDLNYRHWDTWEDGKFSHVFVADYDNGKVSNEKDIMAGEPYDTPQKPSGGAEDLLFSPDGKSIIYVCKKKFGKDYAQSTNTDLYQYDIAAGTTQNITVGMMGYDTTPSFTKTGDKLAWLSMKEDGFESDKNDIVIKDIKTGNKTNLTEQWDETVSSFQFSDDGNRIFFIAPKNGTEQLFQIDLRLRLAPGSPQAIKQLTKGQFDVAGIAAQRGNTIYVQRADLNHATELYAVSLKDGGMMQVSTINKSIYDHLPMSRVEERHIKTTDDKDMLAWVIYPPNFDPAKKYPTLLFCQGGPQAALTQAYSFRWNFQLMAAQGYIVIAPNRRGMPGHGVEWNRQISGDWGGQPIKDYLSAIDDIAKEPYVDKSRLGCIGASYGGYSVYMLAGVHNNRFKTFIAHDGLFDLKSWYGTTEELWFANKDLGGNYWDKDNKIAQKSYEKFNPSNLVDKWNTPIMIIQGGKDYRVPIEQGLGAYQAAQLKGLKSKLLYLPDENHWVLKPQNAIIWQREFFNWLNETL</sequence>
<organism evidence="8 9">
    <name type="scientific">Mucilaginibacter polytrichastri</name>
    <dbReference type="NCBI Taxonomy" id="1302689"/>
    <lineage>
        <taxon>Bacteria</taxon>
        <taxon>Pseudomonadati</taxon>
        <taxon>Bacteroidota</taxon>
        <taxon>Sphingobacteriia</taxon>
        <taxon>Sphingobacteriales</taxon>
        <taxon>Sphingobacteriaceae</taxon>
        <taxon>Mucilaginibacter</taxon>
    </lineage>
</organism>
<evidence type="ECO:0000256" key="1">
    <source>
        <dbReference type="ARBA" id="ARBA00010040"/>
    </source>
</evidence>
<feature type="chain" id="PRO_5010312369" description="Peptidase S9 prolyl oligopeptidase catalytic domain-containing protein" evidence="5">
    <location>
        <begin position="20"/>
        <end position="683"/>
    </location>
</feature>
<protein>
    <recommendedName>
        <fullName evidence="10">Peptidase S9 prolyl oligopeptidase catalytic domain-containing protein</fullName>
    </recommendedName>
</protein>
<dbReference type="Proteomes" id="UP000186720">
    <property type="component" value="Unassembled WGS sequence"/>
</dbReference>
<evidence type="ECO:0000256" key="2">
    <source>
        <dbReference type="ARBA" id="ARBA00022670"/>
    </source>
</evidence>
<dbReference type="FunFam" id="3.40.50.1820:FF:000028">
    <property type="entry name" value="S9 family peptidase"/>
    <property type="match status" value="1"/>
</dbReference>
<dbReference type="RefSeq" id="WP_074489295.1">
    <property type="nucleotide sequence ID" value="NZ_FPAM01000004.1"/>
</dbReference>
<evidence type="ECO:0008006" key="10">
    <source>
        <dbReference type="Google" id="ProtNLM"/>
    </source>
</evidence>
<dbReference type="Gene3D" id="2.120.10.30">
    <property type="entry name" value="TolB, C-terminal domain"/>
    <property type="match status" value="2"/>
</dbReference>
<dbReference type="InterPro" id="IPR002469">
    <property type="entry name" value="Peptidase_S9B_N"/>
</dbReference>
<feature type="domain" description="Dipeptidylpeptidase IV N-terminal" evidence="7">
    <location>
        <begin position="309"/>
        <end position="408"/>
    </location>
</feature>
<dbReference type="Pfam" id="PF00326">
    <property type="entry name" value="Peptidase_S9"/>
    <property type="match status" value="1"/>
</dbReference>
<keyword evidence="9" id="KW-1185">Reference proteome</keyword>
<feature type="signal peptide" evidence="5">
    <location>
        <begin position="1"/>
        <end position="19"/>
    </location>
</feature>
<dbReference type="PANTHER" id="PTHR42776:SF13">
    <property type="entry name" value="DIPEPTIDYL-PEPTIDASE 5"/>
    <property type="match status" value="1"/>
</dbReference>
<dbReference type="SUPFAM" id="SSF53474">
    <property type="entry name" value="alpha/beta-Hydrolases"/>
    <property type="match status" value="1"/>
</dbReference>
<comment type="similarity">
    <text evidence="1">Belongs to the peptidase S9C family.</text>
</comment>
<evidence type="ECO:0000259" key="6">
    <source>
        <dbReference type="Pfam" id="PF00326"/>
    </source>
</evidence>
<dbReference type="SUPFAM" id="SSF82171">
    <property type="entry name" value="DPP6 N-terminal domain-like"/>
    <property type="match status" value="1"/>
</dbReference>
<keyword evidence="4" id="KW-0378">Hydrolase</keyword>